<sequence>MFDLIYRILFDFGMSDGKARRAERCGASVKRCNAAKRRQNQTLRAGTVFRPAASKPLNVAPLRPAGLFLAGQKTVSGKMMYIKWNML</sequence>
<gene>
    <name evidence="1" type="ORF">TH6_04405</name>
</gene>
<name>A0A367VI97_9PROT</name>
<accession>A0A367VI97</accession>
<proteinExistence type="predicted"/>
<dbReference type="AlphaFoldDB" id="A0A367VI97"/>
<evidence type="ECO:0000313" key="2">
    <source>
        <dbReference type="Proteomes" id="UP000253061"/>
    </source>
</evidence>
<reference evidence="1 2" key="1">
    <citation type="submission" date="2014-07" db="EMBL/GenBank/DDBJ databases">
        <title>Draft genome sequence of Thalassospira profundimaris R8-17.</title>
        <authorList>
            <person name="Lai Q."/>
            <person name="Shao Z."/>
        </authorList>
    </citation>
    <scope>NUCLEOTIDE SEQUENCE [LARGE SCALE GENOMIC DNA]</scope>
    <source>
        <strain evidence="1 2">R8-17</strain>
    </source>
</reference>
<dbReference type="Proteomes" id="UP000253061">
    <property type="component" value="Unassembled WGS sequence"/>
</dbReference>
<organism evidence="1 2">
    <name type="scientific">Thalassospira profundimaris</name>
    <dbReference type="NCBI Taxonomy" id="502049"/>
    <lineage>
        <taxon>Bacteria</taxon>
        <taxon>Pseudomonadati</taxon>
        <taxon>Pseudomonadota</taxon>
        <taxon>Alphaproteobacteria</taxon>
        <taxon>Rhodospirillales</taxon>
        <taxon>Thalassospiraceae</taxon>
        <taxon>Thalassospira</taxon>
    </lineage>
</organism>
<protein>
    <submittedName>
        <fullName evidence="1">Uncharacterized protein</fullName>
    </submittedName>
</protein>
<evidence type="ECO:0000313" key="1">
    <source>
        <dbReference type="EMBL" id="RCK23970.1"/>
    </source>
</evidence>
<dbReference type="EMBL" id="JPWB01000002">
    <property type="protein sequence ID" value="RCK23970.1"/>
    <property type="molecule type" value="Genomic_DNA"/>
</dbReference>
<comment type="caution">
    <text evidence="1">The sequence shown here is derived from an EMBL/GenBank/DDBJ whole genome shotgun (WGS) entry which is preliminary data.</text>
</comment>